<sequence>MKKKVWISIAVVTLIILLVGVNIYRASNQEVLSVETETVEKRELTGNVMVPGTLSLSQENFVYYVPENGEVAEVLVKEGDKVAEDTPLIKYKNEQLQLEKEQNALSLESSYLQINRIKDQIDDLDDKEKDLKEQVGEKEAEKQIDAERDQLKTDLKVADLDARQILLQKKTIENKLEDLVVKSESAGTVLTINEDAIKGISQAPILHIGNSEELMVKGTISEYDSLKINEGQAVTLRSDVLADKKWKGKVAKVSYLPVQSETAISGEETAVQYSIEVSIDDKNIEAKPGFKLIMDIETEKRSAVAVPLEAVKQDGENYYVYTVEEGKAVYNEVETGTASNEYMEIKSGLKSGSKVILNPSEEVRDNLEVNEK</sequence>
<feature type="domain" description="YknX-like barrel-sandwich hybrid" evidence="7">
    <location>
        <begin position="61"/>
        <end position="209"/>
    </location>
</feature>
<dbReference type="RefSeq" id="WP_264143810.1">
    <property type="nucleotide sequence ID" value="NZ_JAOYEY010000047.1"/>
</dbReference>
<keyword evidence="5" id="KW-0812">Transmembrane</keyword>
<dbReference type="Pfam" id="PF25984">
    <property type="entry name" value="BSH_YknX"/>
    <property type="match status" value="1"/>
</dbReference>
<reference evidence="10 11" key="1">
    <citation type="submission" date="2022-10" db="EMBL/GenBank/DDBJ databases">
        <title>Draft genome assembly of moderately radiation resistant bacterium Metabacillus halosaccharovorans.</title>
        <authorList>
            <person name="Pal S."/>
            <person name="Gopinathan A."/>
        </authorList>
    </citation>
    <scope>NUCLEOTIDE SEQUENCE [LARGE SCALE GENOMIC DNA]</scope>
    <source>
        <strain evidence="10 11">VITHBRA001</strain>
    </source>
</reference>
<name>A0ABT3DK95_9BACI</name>
<feature type="coiled-coil region" evidence="4">
    <location>
        <begin position="88"/>
        <end position="141"/>
    </location>
</feature>
<evidence type="ECO:0000256" key="2">
    <source>
        <dbReference type="ARBA" id="ARBA00009477"/>
    </source>
</evidence>
<evidence type="ECO:0000256" key="1">
    <source>
        <dbReference type="ARBA" id="ARBA00004196"/>
    </source>
</evidence>
<dbReference type="InterPro" id="IPR058637">
    <property type="entry name" value="YknX-like_C"/>
</dbReference>
<feature type="domain" description="YknX-like alpha-helical hairpin" evidence="6">
    <location>
        <begin position="94"/>
        <end position="178"/>
    </location>
</feature>
<dbReference type="Proteomes" id="UP001526147">
    <property type="component" value="Unassembled WGS sequence"/>
</dbReference>
<comment type="caution">
    <text evidence="10">The sequence shown here is derived from an EMBL/GenBank/DDBJ whole genome shotgun (WGS) entry which is preliminary data.</text>
</comment>
<evidence type="ECO:0000259" key="8">
    <source>
        <dbReference type="Pfam" id="PF25989"/>
    </source>
</evidence>
<dbReference type="Pfam" id="PF25989">
    <property type="entry name" value="YknX_C"/>
    <property type="match status" value="1"/>
</dbReference>
<protein>
    <submittedName>
        <fullName evidence="10">Efflux RND transporter periplasmic adaptor subunit</fullName>
    </submittedName>
</protein>
<evidence type="ECO:0000313" key="10">
    <source>
        <dbReference type="EMBL" id="MCV9887470.1"/>
    </source>
</evidence>
<dbReference type="Pfam" id="PF25990">
    <property type="entry name" value="Beta-barrel_YknX"/>
    <property type="match status" value="1"/>
</dbReference>
<dbReference type="PANTHER" id="PTHR32347:SF14">
    <property type="entry name" value="EFFLUX SYSTEM COMPONENT YKNX-RELATED"/>
    <property type="match status" value="1"/>
</dbReference>
<feature type="domain" description="YknX-like beta-barrel" evidence="9">
    <location>
        <begin position="215"/>
        <end position="296"/>
    </location>
</feature>
<dbReference type="InterPro" id="IPR058639">
    <property type="entry name" value="BSH_YknX-like"/>
</dbReference>
<dbReference type="NCBIfam" id="TIGR01730">
    <property type="entry name" value="RND_mfp"/>
    <property type="match status" value="1"/>
</dbReference>
<evidence type="ECO:0000259" key="6">
    <source>
        <dbReference type="Pfam" id="PF25982"/>
    </source>
</evidence>
<comment type="similarity">
    <text evidence="2">Belongs to the membrane fusion protein (MFP) (TC 8.A.1) family.</text>
</comment>
<proteinExistence type="inferred from homology"/>
<accession>A0ABT3DK95</accession>
<dbReference type="EMBL" id="JAOYEY010000047">
    <property type="protein sequence ID" value="MCV9887470.1"/>
    <property type="molecule type" value="Genomic_DNA"/>
</dbReference>
<feature type="domain" description="YknX-like C-terminal permuted SH3-like" evidence="8">
    <location>
        <begin position="304"/>
        <end position="370"/>
    </location>
</feature>
<keyword evidence="3 4" id="KW-0175">Coiled coil</keyword>
<keyword evidence="11" id="KW-1185">Reference proteome</keyword>
<dbReference type="Gene3D" id="2.40.420.20">
    <property type="match status" value="1"/>
</dbReference>
<dbReference type="InterPro" id="IPR006143">
    <property type="entry name" value="RND_pump_MFP"/>
</dbReference>
<gene>
    <name evidence="10" type="ORF">OIH86_17670</name>
</gene>
<feature type="transmembrane region" description="Helical" evidence="5">
    <location>
        <begin position="5"/>
        <end position="24"/>
    </location>
</feature>
<comment type="subcellular location">
    <subcellularLocation>
        <location evidence="1">Cell envelope</location>
    </subcellularLocation>
</comment>
<evidence type="ECO:0000259" key="7">
    <source>
        <dbReference type="Pfam" id="PF25984"/>
    </source>
</evidence>
<evidence type="ECO:0000256" key="5">
    <source>
        <dbReference type="SAM" id="Phobius"/>
    </source>
</evidence>
<keyword evidence="5" id="KW-0472">Membrane</keyword>
<dbReference type="InterPro" id="IPR058636">
    <property type="entry name" value="Beta-barrel_YknX"/>
</dbReference>
<dbReference type="InterPro" id="IPR058638">
    <property type="entry name" value="HH_YknX-like"/>
</dbReference>
<dbReference type="Gene3D" id="2.40.30.170">
    <property type="match status" value="1"/>
</dbReference>
<evidence type="ECO:0000256" key="3">
    <source>
        <dbReference type="ARBA" id="ARBA00023054"/>
    </source>
</evidence>
<dbReference type="InterPro" id="IPR050465">
    <property type="entry name" value="UPF0194_transport"/>
</dbReference>
<evidence type="ECO:0000313" key="11">
    <source>
        <dbReference type="Proteomes" id="UP001526147"/>
    </source>
</evidence>
<dbReference type="Pfam" id="PF25982">
    <property type="entry name" value="HH_YknX"/>
    <property type="match status" value="1"/>
</dbReference>
<evidence type="ECO:0000259" key="9">
    <source>
        <dbReference type="Pfam" id="PF25990"/>
    </source>
</evidence>
<organism evidence="10 11">
    <name type="scientific">Metabacillus halosaccharovorans</name>
    <dbReference type="NCBI Taxonomy" id="930124"/>
    <lineage>
        <taxon>Bacteria</taxon>
        <taxon>Bacillati</taxon>
        <taxon>Bacillota</taxon>
        <taxon>Bacilli</taxon>
        <taxon>Bacillales</taxon>
        <taxon>Bacillaceae</taxon>
        <taxon>Metabacillus</taxon>
    </lineage>
</organism>
<keyword evidence="5" id="KW-1133">Transmembrane helix</keyword>
<evidence type="ECO:0000256" key="4">
    <source>
        <dbReference type="SAM" id="Coils"/>
    </source>
</evidence>
<dbReference type="PANTHER" id="PTHR32347">
    <property type="entry name" value="EFFLUX SYSTEM COMPONENT YKNX-RELATED"/>
    <property type="match status" value="1"/>
</dbReference>